<protein>
    <submittedName>
        <fullName evidence="1">Uncharacterized protein</fullName>
    </submittedName>
</protein>
<gene>
    <name evidence="1" type="ORF">QCA50_018789</name>
</gene>
<evidence type="ECO:0000313" key="1">
    <source>
        <dbReference type="EMBL" id="KAK7678219.1"/>
    </source>
</evidence>
<accession>A0AAW0FJ78</accession>
<keyword evidence="2" id="KW-1185">Reference proteome</keyword>
<sequence length="243" mass="28242">MCIKNFDETLVNGSLGQVVDFIDRDTYMCHSAFEEYPDLTINEIKDKIQESHELKQKSEEVDEETERTKPKTRLDSIFEFLLSYENKSFDTDSEEELFLQNSQRKMELLNMLRQSSTGEKLPLIKFLLPDGVNTRDVLVEPETWTIEDDKTKQVLTLSKAKVDLSRVFENGQAYVALSRAVSRDGLQVLNFRKEKVTTHHKVQEFYKYLITAEELASISYEDESRPILSMELGEKKLYSDTKA</sequence>
<dbReference type="SUPFAM" id="SSF52540">
    <property type="entry name" value="P-loop containing nucleoside triphosphate hydrolases"/>
    <property type="match status" value="1"/>
</dbReference>
<dbReference type="EMBL" id="JASBNA010000075">
    <property type="protein sequence ID" value="KAK7678219.1"/>
    <property type="molecule type" value="Genomic_DNA"/>
</dbReference>
<proteinExistence type="predicted"/>
<dbReference type="PANTHER" id="PTHR47642">
    <property type="entry name" value="ATP-DEPENDENT DNA HELICASE"/>
    <property type="match status" value="1"/>
</dbReference>
<dbReference type="PANTHER" id="PTHR47642:SF5">
    <property type="entry name" value="ATP-DEPENDENT DNA HELICASE"/>
    <property type="match status" value="1"/>
</dbReference>
<name>A0AAW0FJ78_9APHY</name>
<dbReference type="AlphaFoldDB" id="A0AAW0FJ78"/>
<comment type="caution">
    <text evidence="1">The sequence shown here is derived from an EMBL/GenBank/DDBJ whole genome shotgun (WGS) entry which is preliminary data.</text>
</comment>
<dbReference type="InterPro" id="IPR051055">
    <property type="entry name" value="PIF1_helicase"/>
</dbReference>
<reference evidence="1 2" key="1">
    <citation type="submission" date="2022-09" db="EMBL/GenBank/DDBJ databases">
        <authorList>
            <person name="Palmer J.M."/>
        </authorList>
    </citation>
    <scope>NUCLEOTIDE SEQUENCE [LARGE SCALE GENOMIC DNA]</scope>
    <source>
        <strain evidence="1 2">DSM 7382</strain>
    </source>
</reference>
<dbReference type="Proteomes" id="UP001385951">
    <property type="component" value="Unassembled WGS sequence"/>
</dbReference>
<dbReference type="InterPro" id="IPR027417">
    <property type="entry name" value="P-loop_NTPase"/>
</dbReference>
<evidence type="ECO:0000313" key="2">
    <source>
        <dbReference type="Proteomes" id="UP001385951"/>
    </source>
</evidence>
<organism evidence="1 2">
    <name type="scientific">Cerrena zonata</name>
    <dbReference type="NCBI Taxonomy" id="2478898"/>
    <lineage>
        <taxon>Eukaryota</taxon>
        <taxon>Fungi</taxon>
        <taxon>Dikarya</taxon>
        <taxon>Basidiomycota</taxon>
        <taxon>Agaricomycotina</taxon>
        <taxon>Agaricomycetes</taxon>
        <taxon>Polyporales</taxon>
        <taxon>Cerrenaceae</taxon>
        <taxon>Cerrena</taxon>
    </lineage>
</organism>